<evidence type="ECO:0000313" key="1">
    <source>
        <dbReference type="EMBL" id="KJF38960.1"/>
    </source>
</evidence>
<evidence type="ECO:0008006" key="3">
    <source>
        <dbReference type="Google" id="ProtNLM"/>
    </source>
</evidence>
<name>A0A0D8IW70_9FIRM</name>
<dbReference type="Pfam" id="PF14198">
    <property type="entry name" value="TnpV"/>
    <property type="match status" value="1"/>
</dbReference>
<reference evidence="1" key="1">
    <citation type="submission" date="2015-02" db="EMBL/GenBank/DDBJ databases">
        <title>A novel member of the family Ruminococcaceae isolated from human feces.</title>
        <authorList>
            <person name="Shkoporov A.N."/>
            <person name="Chaplin A.V."/>
            <person name="Motuzova O.V."/>
            <person name="Kafarskaia L.I."/>
            <person name="Khokhlova E.V."/>
            <person name="Efimov B.A."/>
        </authorList>
    </citation>
    <scope>NUCLEOTIDE SEQUENCE [LARGE SCALE GENOMIC DNA]</scope>
    <source>
        <strain evidence="1">585-1</strain>
    </source>
</reference>
<dbReference type="AlphaFoldDB" id="A0A0D8IW70"/>
<evidence type="ECO:0000313" key="2">
    <source>
        <dbReference type="Proteomes" id="UP000032483"/>
    </source>
</evidence>
<dbReference type="Proteomes" id="UP000032483">
    <property type="component" value="Unassembled WGS sequence"/>
</dbReference>
<gene>
    <name evidence="1" type="ORF">TQ39_15210</name>
</gene>
<dbReference type="InterPro" id="IPR026989">
    <property type="entry name" value="TnpV"/>
</dbReference>
<protein>
    <recommendedName>
        <fullName evidence="3">TnpV protein</fullName>
    </recommendedName>
</protein>
<sequence>MKGVLKMELAYRMEGDYWIPNLVAPEAPALGKYGMLRRSYLRQHRSGTYTGMMLSSKLDQHLVEIDRQANEMMERLTQQMAQQQGVTESLKASDQMEWVSRMNNIRAAAEEMVLTELIYS</sequence>
<organism evidence="1 2">
    <name type="scientific">Ruthenibacterium lactatiformans</name>
    <dbReference type="NCBI Taxonomy" id="1550024"/>
    <lineage>
        <taxon>Bacteria</taxon>
        <taxon>Bacillati</taxon>
        <taxon>Bacillota</taxon>
        <taxon>Clostridia</taxon>
        <taxon>Eubacteriales</taxon>
        <taxon>Oscillospiraceae</taxon>
        <taxon>Ruthenibacterium</taxon>
    </lineage>
</organism>
<keyword evidence="2" id="KW-1185">Reference proteome</keyword>
<proteinExistence type="predicted"/>
<dbReference type="EMBL" id="JXXK01000027">
    <property type="protein sequence ID" value="KJF38960.1"/>
    <property type="molecule type" value="Genomic_DNA"/>
</dbReference>
<accession>A0A0D8IW70</accession>
<comment type="caution">
    <text evidence="1">The sequence shown here is derived from an EMBL/GenBank/DDBJ whole genome shotgun (WGS) entry which is preliminary data.</text>
</comment>